<gene>
    <name evidence="2" type="ORF">EVAR_74151_1</name>
</gene>
<evidence type="ECO:0000313" key="2">
    <source>
        <dbReference type="EMBL" id="GBP11567.1"/>
    </source>
</evidence>
<feature type="region of interest" description="Disordered" evidence="1">
    <location>
        <begin position="87"/>
        <end position="118"/>
    </location>
</feature>
<feature type="non-terminal residue" evidence="2">
    <location>
        <position position="1"/>
    </location>
</feature>
<protein>
    <submittedName>
        <fullName evidence="2">Uncharacterized protein</fullName>
    </submittedName>
</protein>
<dbReference type="AlphaFoldDB" id="A0A4C1TDT8"/>
<name>A0A4C1TDT8_EUMVA</name>
<sequence>CPAADIVHRQNKHETPAVRALVHIVPGPTSTAVCKRRKEMDTLSWCREVNSLERTQAPDDVTANHFSADVRAAATDTSGQRELELRLATDATDTELPSFHDRSNKKRSSCGNGEIDLF</sequence>
<dbReference type="EMBL" id="BGZK01009242">
    <property type="protein sequence ID" value="GBP11567.1"/>
    <property type="molecule type" value="Genomic_DNA"/>
</dbReference>
<evidence type="ECO:0000256" key="1">
    <source>
        <dbReference type="SAM" id="MobiDB-lite"/>
    </source>
</evidence>
<evidence type="ECO:0000313" key="3">
    <source>
        <dbReference type="Proteomes" id="UP000299102"/>
    </source>
</evidence>
<organism evidence="2 3">
    <name type="scientific">Eumeta variegata</name>
    <name type="common">Bagworm moth</name>
    <name type="synonym">Eumeta japonica</name>
    <dbReference type="NCBI Taxonomy" id="151549"/>
    <lineage>
        <taxon>Eukaryota</taxon>
        <taxon>Metazoa</taxon>
        <taxon>Ecdysozoa</taxon>
        <taxon>Arthropoda</taxon>
        <taxon>Hexapoda</taxon>
        <taxon>Insecta</taxon>
        <taxon>Pterygota</taxon>
        <taxon>Neoptera</taxon>
        <taxon>Endopterygota</taxon>
        <taxon>Lepidoptera</taxon>
        <taxon>Glossata</taxon>
        <taxon>Ditrysia</taxon>
        <taxon>Tineoidea</taxon>
        <taxon>Psychidae</taxon>
        <taxon>Oiketicinae</taxon>
        <taxon>Eumeta</taxon>
    </lineage>
</organism>
<reference evidence="2 3" key="1">
    <citation type="journal article" date="2019" name="Commun. Biol.">
        <title>The bagworm genome reveals a unique fibroin gene that provides high tensile strength.</title>
        <authorList>
            <person name="Kono N."/>
            <person name="Nakamura H."/>
            <person name="Ohtoshi R."/>
            <person name="Tomita M."/>
            <person name="Numata K."/>
            <person name="Arakawa K."/>
        </authorList>
    </citation>
    <scope>NUCLEOTIDE SEQUENCE [LARGE SCALE GENOMIC DNA]</scope>
</reference>
<accession>A0A4C1TDT8</accession>
<dbReference type="Proteomes" id="UP000299102">
    <property type="component" value="Unassembled WGS sequence"/>
</dbReference>
<comment type="caution">
    <text evidence="2">The sequence shown here is derived from an EMBL/GenBank/DDBJ whole genome shotgun (WGS) entry which is preliminary data.</text>
</comment>
<proteinExistence type="predicted"/>
<keyword evidence="3" id="KW-1185">Reference proteome</keyword>